<organism evidence="3 4">
    <name type="scientific">Komarekiella delphini-convector SJRDD-AB1</name>
    <dbReference type="NCBI Taxonomy" id="2593771"/>
    <lineage>
        <taxon>Bacteria</taxon>
        <taxon>Bacillati</taxon>
        <taxon>Cyanobacteriota</taxon>
        <taxon>Cyanophyceae</taxon>
        <taxon>Nostocales</taxon>
        <taxon>Nostocaceae</taxon>
        <taxon>Komarekiella</taxon>
        <taxon>Komarekiella delphini-convector</taxon>
    </lineage>
</organism>
<dbReference type="SUPFAM" id="SSF55909">
    <property type="entry name" value="Pentein"/>
    <property type="match status" value="1"/>
</dbReference>
<dbReference type="SUPFAM" id="SSF110083">
    <property type="entry name" value="Peptidylarginine deiminase Pad4, middle domain"/>
    <property type="match status" value="1"/>
</dbReference>
<dbReference type="GO" id="GO:0004668">
    <property type="term" value="F:protein-arginine deiminase activity"/>
    <property type="evidence" value="ECO:0007669"/>
    <property type="project" value="InterPro"/>
</dbReference>
<comment type="caution">
    <text evidence="3">The sequence shown here is derived from an EMBL/GenBank/DDBJ whole genome shotgun (WGS) entry which is preliminary data.</text>
</comment>
<accession>A0AA40SWV0</accession>
<reference evidence="3" key="1">
    <citation type="submission" date="2019-07" db="EMBL/GenBank/DDBJ databases">
        <title>Toxilogical consequences of a new and cryptic species of cyanobacteria (Komarekiella delphini-convector) recovered from the epidermis of a bottlenose dolphin and 1500 ft. in the air.</title>
        <authorList>
            <person name="Brown A.O."/>
            <person name="Dvorak P."/>
            <person name="Villanueva C.D."/>
            <person name="Foss A.J."/>
            <person name="Garvey A.D."/>
            <person name="Gibson Q.A."/>
            <person name="Johansen J.R."/>
            <person name="Casamatta D.A."/>
        </authorList>
    </citation>
    <scope>NUCLEOTIDE SEQUENCE</scope>
    <source>
        <strain evidence="3">SJRDD-AB1</strain>
    </source>
</reference>
<name>A0AA40SWV0_9NOST</name>
<feature type="domain" description="Protein-arginine deiminase (PAD) central" evidence="2">
    <location>
        <begin position="119"/>
        <end position="272"/>
    </location>
</feature>
<dbReference type="PANTHER" id="PTHR10837">
    <property type="entry name" value="PEPTIDYLARGININE DEIMINASE"/>
    <property type="match status" value="1"/>
</dbReference>
<dbReference type="Gene3D" id="3.75.10.10">
    <property type="entry name" value="L-arginine/glycine Amidinotransferase, Chain A"/>
    <property type="match status" value="1"/>
</dbReference>
<dbReference type="GO" id="GO:0005509">
    <property type="term" value="F:calcium ion binding"/>
    <property type="evidence" value="ECO:0007669"/>
    <property type="project" value="InterPro"/>
</dbReference>
<dbReference type="AlphaFoldDB" id="A0AA40SWV0"/>
<dbReference type="PIRSF" id="PIRSF001247">
    <property type="entry name" value="Protein-arginine_deiminase"/>
    <property type="match status" value="1"/>
</dbReference>
<dbReference type="Pfam" id="PF03068">
    <property type="entry name" value="PAD"/>
    <property type="match status" value="1"/>
</dbReference>
<dbReference type="Proteomes" id="UP001165986">
    <property type="component" value="Unassembled WGS sequence"/>
</dbReference>
<dbReference type="GO" id="GO:0005737">
    <property type="term" value="C:cytoplasm"/>
    <property type="evidence" value="ECO:0007669"/>
    <property type="project" value="InterPro"/>
</dbReference>
<dbReference type="EMBL" id="VJXY01000012">
    <property type="protein sequence ID" value="MBD6616744.1"/>
    <property type="molecule type" value="Genomic_DNA"/>
</dbReference>
<dbReference type="Gene3D" id="2.60.40.1860">
    <property type="entry name" value="Protein-arginine deiminase, N-terminal domain"/>
    <property type="match status" value="1"/>
</dbReference>
<proteinExistence type="predicted"/>
<dbReference type="Pfam" id="PF08527">
    <property type="entry name" value="PAD_M"/>
    <property type="match status" value="1"/>
</dbReference>
<evidence type="ECO:0000259" key="2">
    <source>
        <dbReference type="Pfam" id="PF08527"/>
    </source>
</evidence>
<feature type="domain" description="Protein-arginine deiminase C-terminal" evidence="1">
    <location>
        <begin position="277"/>
        <end position="658"/>
    </location>
</feature>
<dbReference type="PANTHER" id="PTHR10837:SF8">
    <property type="entry name" value="PROTEIN-ARGININE DEIMINASE"/>
    <property type="match status" value="1"/>
</dbReference>
<protein>
    <submittedName>
        <fullName evidence="3">Protein-arginine deiminase</fullName>
    </submittedName>
</protein>
<gene>
    <name evidence="3" type="ORF">FNW02_13120</name>
</gene>
<dbReference type="InterPro" id="IPR013733">
    <property type="entry name" value="Prot_Arg_deaminase_cen_dom"/>
</dbReference>
<dbReference type="InterPro" id="IPR004303">
    <property type="entry name" value="PAD"/>
</dbReference>
<dbReference type="InterPro" id="IPR036556">
    <property type="entry name" value="PAD_central_sf"/>
</dbReference>
<dbReference type="RefSeq" id="WP_191758051.1">
    <property type="nucleotide sequence ID" value="NZ_VJXY01000012.1"/>
</dbReference>
<evidence type="ECO:0000313" key="3">
    <source>
        <dbReference type="EMBL" id="MBD6616744.1"/>
    </source>
</evidence>
<evidence type="ECO:0000259" key="1">
    <source>
        <dbReference type="Pfam" id="PF03068"/>
    </source>
</evidence>
<dbReference type="InterPro" id="IPR038685">
    <property type="entry name" value="PAD_N_sf"/>
</dbReference>
<dbReference type="Gene3D" id="2.60.40.1700">
    <property type="entry name" value="Protein-arginine deiminase, central domain"/>
    <property type="match status" value="1"/>
</dbReference>
<sequence length="664" mass="76507">MRKLLEVEIFDEHRSVTKERSRNYEDVIVVNHPAQISLKKLAPSQSKVVILKTSGEVELFTSLDQTISTQTPLSLEEFPEINLLSRTFSDQIKDRSLQISFQDDNGRQLSQIQLKLTVVRVCLDVDADRDGAIEEDNPHKADWQWGINGHGAVLLVNSDRDLVYSDEQNDGKESLIKGLLDLKDFSFMIVRKAGLRVLPSGYELYLSVSKDTANRIRIYDELDRDGYELIGPGRTRAKIRDTDRDIILAIEGLSYADFDFDGIVEITLSLVKDQKTLYSDRVIFKVAPWMMTPNTLSPITVFVSRLSKGVNKEFIEELRKVVGKANAQLDIIPFEFHQDDRWMQDEIEIGYTQAPGHLMYVVFDSPRDRGLIDFPKRKLLGIDFGYVTRKSRYSATKLDSFGNLEVSPPVTVKGVHYRFGRLIFGGTRKEIISEPRRMLKVLRDFLYAQKIQAPFEIFSDWLSVGHIDEFMTFVPTPTSKGFKLLLASPNQFYNILKRLREQGHDQVLLRQGKRFSNSSADISLSDILDDEKLTDHNHRFQEYINWNREILKQELDLSEDDIIELPALFEDDRDGRAETFSPNMVNMIVLKQHLGIPKPFGPKIDNQCQFEAYVKGVLEPLGLVCHFIDDWEPYFLGRGEIHCGTNTRRQPFTQKWWEVEPAFL</sequence>
<evidence type="ECO:0000313" key="4">
    <source>
        <dbReference type="Proteomes" id="UP001165986"/>
    </source>
</evidence>
<keyword evidence="4" id="KW-1185">Reference proteome</keyword>
<dbReference type="InterPro" id="IPR013530">
    <property type="entry name" value="PAD_C"/>
</dbReference>